<keyword evidence="2" id="KW-1185">Reference proteome</keyword>
<comment type="caution">
    <text evidence="1">The sequence shown here is derived from an EMBL/GenBank/DDBJ whole genome shotgun (WGS) entry which is preliminary data.</text>
</comment>
<dbReference type="Proteomes" id="UP001152622">
    <property type="component" value="Chromosome 2"/>
</dbReference>
<reference evidence="1" key="1">
    <citation type="journal article" date="2023" name="Science">
        <title>Genome structures resolve the early diversification of teleost fishes.</title>
        <authorList>
            <person name="Parey E."/>
            <person name="Louis A."/>
            <person name="Montfort J."/>
            <person name="Bouchez O."/>
            <person name="Roques C."/>
            <person name="Iampietro C."/>
            <person name="Lluch J."/>
            <person name="Castinel A."/>
            <person name="Donnadieu C."/>
            <person name="Desvignes T."/>
            <person name="Floi Bucao C."/>
            <person name="Jouanno E."/>
            <person name="Wen M."/>
            <person name="Mejri S."/>
            <person name="Dirks R."/>
            <person name="Jansen H."/>
            <person name="Henkel C."/>
            <person name="Chen W.J."/>
            <person name="Zahm M."/>
            <person name="Cabau C."/>
            <person name="Klopp C."/>
            <person name="Thompson A.W."/>
            <person name="Robinson-Rechavi M."/>
            <person name="Braasch I."/>
            <person name="Lecointre G."/>
            <person name="Bobe J."/>
            <person name="Postlethwait J.H."/>
            <person name="Berthelot C."/>
            <person name="Roest Crollius H."/>
            <person name="Guiguen Y."/>
        </authorList>
    </citation>
    <scope>NUCLEOTIDE SEQUENCE</scope>
    <source>
        <strain evidence="1">WJC10195</strain>
    </source>
</reference>
<evidence type="ECO:0000313" key="2">
    <source>
        <dbReference type="Proteomes" id="UP001152622"/>
    </source>
</evidence>
<name>A0A9Q1G2P2_SYNKA</name>
<protein>
    <submittedName>
        <fullName evidence="1">Uncharacterized protein</fullName>
    </submittedName>
</protein>
<organism evidence="1 2">
    <name type="scientific">Synaphobranchus kaupii</name>
    <name type="common">Kaup's arrowtooth eel</name>
    <dbReference type="NCBI Taxonomy" id="118154"/>
    <lineage>
        <taxon>Eukaryota</taxon>
        <taxon>Metazoa</taxon>
        <taxon>Chordata</taxon>
        <taxon>Craniata</taxon>
        <taxon>Vertebrata</taxon>
        <taxon>Euteleostomi</taxon>
        <taxon>Actinopterygii</taxon>
        <taxon>Neopterygii</taxon>
        <taxon>Teleostei</taxon>
        <taxon>Anguilliformes</taxon>
        <taxon>Synaphobranchidae</taxon>
        <taxon>Synaphobranchus</taxon>
    </lineage>
</organism>
<gene>
    <name evidence="1" type="ORF">SKAU_G00043890</name>
</gene>
<dbReference type="EMBL" id="JAINUF010000002">
    <property type="protein sequence ID" value="KAJ8373809.1"/>
    <property type="molecule type" value="Genomic_DNA"/>
</dbReference>
<proteinExistence type="predicted"/>
<accession>A0A9Q1G2P2</accession>
<sequence length="82" mass="8740">MGQRPGFGEGFIHAGPGKNPRGRVNLRAIAAATHLPFELLSSAFKGSKALAAADGFVLNTEVGDKRPGEEMRDRCERYAVLG</sequence>
<dbReference type="AlphaFoldDB" id="A0A9Q1G2P2"/>
<evidence type="ECO:0000313" key="1">
    <source>
        <dbReference type="EMBL" id="KAJ8373809.1"/>
    </source>
</evidence>